<feature type="transmembrane region" description="Helical" evidence="2">
    <location>
        <begin position="35"/>
        <end position="53"/>
    </location>
</feature>
<evidence type="ECO:0000256" key="1">
    <source>
        <dbReference type="SAM" id="MobiDB-lite"/>
    </source>
</evidence>
<evidence type="ECO:0000313" key="3">
    <source>
        <dbReference type="EMBL" id="GAA2132508.1"/>
    </source>
</evidence>
<dbReference type="InterPro" id="IPR018580">
    <property type="entry name" value="Uncharacterised_YfhO"/>
</dbReference>
<feature type="transmembrane region" description="Helical" evidence="2">
    <location>
        <begin position="424"/>
        <end position="444"/>
    </location>
</feature>
<gene>
    <name evidence="3" type="ORF">GCM10009760_07600</name>
</gene>
<sequence>MVSYVTIRTLTRSHRAVSRTAAAARRRLRSPETRAAALAAALPTAAYCLASAFHGTYPFGGRSRAVGDLGDRFVPFHAHLWDLQHGTATGDLLFNWNSGYGSPFLADFLAYLANPFSWLVGLFPRAAVNLPVFLVTLLSIGLASALMTVFLGRLHPGPPWLRALLAAGYGGCAWVLEDGAPAPMWMWGLVSLPLVCLAFDRCLAERRWAAGTLLVAAAWAGNLHTGTMAVLGAGLVLLTRVFLARTTVRARLRVLGRSAAMAATGALLAAPVIVVGYQAGKEAQPARVAHYAGAPGVAEYLAQLLPGGRPDHPLPNVFVGVPALLLVASLPFNRRVRVRERAAWYLLLAAVAASFTWTPAIMLWHGLALPNGSPYRAAFVLSGMLVIAAWVSLAHRPDAFALLGGAGLVALVALSARGQHSVGSATWVLAAAGAALVAGAFLAVRRRPDDPAVRRIVGAALAAGVLAGSVYAAYRAAVLRDGPPAPRTVTTAGARPLAAYGLIRRADDWPGSRTDPGPHEFTGNDPLLLGGEGGAYDSAHVPAVTAQLLHDLGAGWTLSGRHTLSPADPVGRALFGVTTYLDPAPGGFAAGRATAAPLVTVHPASRPGTSSVWARQESLLGTAVYEVPKLAPAAGPAPTLHGTSGWSIPATPEGGAGTVFAGVCTPGSTAYFYGPWFAGTVAGLGTAFESQGLQPATAMPVRELGTVPADGAVRLLLRAGSAAQVPVQPVGCLAPGALDAALGRLRGAVSVRAGGHGIEAVLPPGSAGTALVSVPAVRGWRCSVDGRAEAPPTPLLGMVSLPLGAGATRLSCTYRTPGLDTGLAVGGAALAVLAGAAVAGRVRVRPGPGLRPPAGRAEESRATFRAEDGPCPEEER</sequence>
<proteinExistence type="predicted"/>
<keyword evidence="2" id="KW-1133">Transmembrane helix</keyword>
<dbReference type="Proteomes" id="UP001422759">
    <property type="component" value="Unassembled WGS sequence"/>
</dbReference>
<evidence type="ECO:0000313" key="4">
    <source>
        <dbReference type="Proteomes" id="UP001422759"/>
    </source>
</evidence>
<keyword evidence="2" id="KW-0472">Membrane</keyword>
<reference evidence="3 4" key="1">
    <citation type="journal article" date="2019" name="Int. J. Syst. Evol. Microbiol.">
        <title>The Global Catalogue of Microorganisms (GCM) 10K type strain sequencing project: providing services to taxonomists for standard genome sequencing and annotation.</title>
        <authorList>
            <consortium name="The Broad Institute Genomics Platform"/>
            <consortium name="The Broad Institute Genome Sequencing Center for Infectious Disease"/>
            <person name="Wu L."/>
            <person name="Ma J."/>
        </authorList>
    </citation>
    <scope>NUCLEOTIDE SEQUENCE [LARGE SCALE GENOMIC DNA]</scope>
    <source>
        <strain evidence="3 4">JCM 14560</strain>
    </source>
</reference>
<comment type="caution">
    <text evidence="3">The sequence shown here is derived from an EMBL/GenBank/DDBJ whole genome shotgun (WGS) entry which is preliminary data.</text>
</comment>
<accession>A0ABN2YUP4</accession>
<feature type="transmembrane region" description="Helical" evidence="2">
    <location>
        <begin position="260"/>
        <end position="279"/>
    </location>
</feature>
<dbReference type="Pfam" id="PF09586">
    <property type="entry name" value="YfhO"/>
    <property type="match status" value="1"/>
</dbReference>
<feature type="transmembrane region" description="Helical" evidence="2">
    <location>
        <begin position="132"/>
        <end position="152"/>
    </location>
</feature>
<feature type="compositionally biased region" description="Low complexity" evidence="1">
    <location>
        <begin position="845"/>
        <end position="855"/>
    </location>
</feature>
<dbReference type="PANTHER" id="PTHR38454:SF1">
    <property type="entry name" value="INTEGRAL MEMBRANE PROTEIN"/>
    <property type="match status" value="1"/>
</dbReference>
<feature type="transmembrane region" description="Helical" evidence="2">
    <location>
        <begin position="314"/>
        <end position="332"/>
    </location>
</feature>
<feature type="transmembrane region" description="Helical" evidence="2">
    <location>
        <begin position="456"/>
        <end position="474"/>
    </location>
</feature>
<name>A0ABN2YUP4_9ACTN</name>
<protein>
    <submittedName>
        <fullName evidence="3">YfhO family protein</fullName>
    </submittedName>
</protein>
<keyword evidence="2" id="KW-0812">Transmembrane</keyword>
<feature type="transmembrane region" description="Helical" evidence="2">
    <location>
        <begin position="373"/>
        <end position="393"/>
    </location>
</feature>
<evidence type="ECO:0000256" key="2">
    <source>
        <dbReference type="SAM" id="Phobius"/>
    </source>
</evidence>
<dbReference type="EMBL" id="BAAANT010000002">
    <property type="protein sequence ID" value="GAA2132508.1"/>
    <property type="molecule type" value="Genomic_DNA"/>
</dbReference>
<feature type="compositionally biased region" description="Basic and acidic residues" evidence="1">
    <location>
        <begin position="856"/>
        <end position="868"/>
    </location>
</feature>
<keyword evidence="4" id="KW-1185">Reference proteome</keyword>
<dbReference type="PANTHER" id="PTHR38454">
    <property type="entry name" value="INTEGRAL MEMBRANE PROTEIN-RELATED"/>
    <property type="match status" value="1"/>
</dbReference>
<feature type="transmembrane region" description="Helical" evidence="2">
    <location>
        <begin position="344"/>
        <end position="367"/>
    </location>
</feature>
<feature type="region of interest" description="Disordered" evidence="1">
    <location>
        <begin position="845"/>
        <end position="876"/>
    </location>
</feature>
<organism evidence="3 4">
    <name type="scientific">Kitasatospora kazusensis</name>
    <dbReference type="NCBI Taxonomy" id="407974"/>
    <lineage>
        <taxon>Bacteria</taxon>
        <taxon>Bacillati</taxon>
        <taxon>Actinomycetota</taxon>
        <taxon>Actinomycetes</taxon>
        <taxon>Kitasatosporales</taxon>
        <taxon>Streptomycetaceae</taxon>
        <taxon>Kitasatospora</taxon>
    </lineage>
</organism>
<feature type="transmembrane region" description="Helical" evidence="2">
    <location>
        <begin position="400"/>
        <end position="418"/>
    </location>
</feature>